<comment type="caution">
    <text evidence="1">The sequence shown here is derived from an EMBL/GenBank/DDBJ whole genome shotgun (WGS) entry which is preliminary data.</text>
</comment>
<dbReference type="EMBL" id="WOSW01000007">
    <property type="protein sequence ID" value="NHO32123.1"/>
    <property type="molecule type" value="Genomic_DNA"/>
</dbReference>
<gene>
    <name evidence="1" type="ORF">GOB84_06005</name>
</gene>
<dbReference type="Pfam" id="PF14367">
    <property type="entry name" value="DUF4411"/>
    <property type="match status" value="1"/>
</dbReference>
<dbReference type="RefSeq" id="WP_173576658.1">
    <property type="nucleotide sequence ID" value="NZ_WOSW01000007.1"/>
</dbReference>
<protein>
    <submittedName>
        <fullName evidence="1">DUF4411 family protein</fullName>
    </submittedName>
</protein>
<dbReference type="PIRSF" id="PIRSF008505">
    <property type="entry name" value="UCP008505"/>
    <property type="match status" value="1"/>
</dbReference>
<dbReference type="Proteomes" id="UP000615326">
    <property type="component" value="Unassembled WGS sequence"/>
</dbReference>
<proteinExistence type="predicted"/>
<organism evidence="1 2">
    <name type="scientific">Acetobacter fallax</name>
    <dbReference type="NCBI Taxonomy" id="1737473"/>
    <lineage>
        <taxon>Bacteria</taxon>
        <taxon>Pseudomonadati</taxon>
        <taxon>Pseudomonadota</taxon>
        <taxon>Alphaproteobacteria</taxon>
        <taxon>Acetobacterales</taxon>
        <taxon>Acetobacteraceae</taxon>
        <taxon>Acetobacter</taxon>
    </lineage>
</organism>
<keyword evidence="2" id="KW-1185">Reference proteome</keyword>
<dbReference type="InterPro" id="IPR016541">
    <property type="entry name" value="UCP008505"/>
</dbReference>
<evidence type="ECO:0000313" key="2">
    <source>
        <dbReference type="Proteomes" id="UP000615326"/>
    </source>
</evidence>
<evidence type="ECO:0000313" key="1">
    <source>
        <dbReference type="EMBL" id="NHO32123.1"/>
    </source>
</evidence>
<sequence length="161" mass="17829">MYLIDSNIFIEAKNRYYAFDLVPSFWTFLDTAFAGTDVRSIDMVYAELANGTDELADWVKARQSSSVFLDVSDTATQGVYGTIVNALNASTNYKSPGIAHFLSGADPWIVAKAKVINATVVTHELYDPACKKRVPLGNVCHDQGVPFINTFDFLRTRGITF</sequence>
<name>A0ABX0K8I6_9PROT</name>
<dbReference type="SUPFAM" id="SSF88723">
    <property type="entry name" value="PIN domain-like"/>
    <property type="match status" value="1"/>
</dbReference>
<dbReference type="InterPro" id="IPR029060">
    <property type="entry name" value="PIN-like_dom_sf"/>
</dbReference>
<accession>A0ABX0K8I6</accession>
<reference evidence="1 2" key="1">
    <citation type="journal article" date="2020" name="Int. J. Syst. Evol. Microbiol.">
        <title>Novel acetic acid bacteria from cider fermentations: Acetobacter conturbans sp. nov. and Acetobacter fallax sp. nov.</title>
        <authorList>
            <person name="Sombolestani A.S."/>
            <person name="Cleenwerck I."/>
            <person name="Cnockaert M."/>
            <person name="Borremans W."/>
            <person name="Wieme A.D."/>
            <person name="De Vuyst L."/>
            <person name="Vandamme P."/>
        </authorList>
    </citation>
    <scope>NUCLEOTIDE SEQUENCE [LARGE SCALE GENOMIC DNA]</scope>
    <source>
        <strain evidence="1 2">LMG 1637</strain>
    </source>
</reference>